<accession>A0ABV6EVD5</accession>
<dbReference type="Gene3D" id="3.40.630.30">
    <property type="match status" value="1"/>
</dbReference>
<protein>
    <submittedName>
        <fullName evidence="2">GNAT family N-acetyltransferase</fullName>
        <ecNumber evidence="2">2.3.1.-</ecNumber>
    </submittedName>
</protein>
<name>A0ABV6EVD5_9BRAD</name>
<proteinExistence type="predicted"/>
<keyword evidence="2" id="KW-0012">Acyltransferase</keyword>
<reference evidence="2 3" key="1">
    <citation type="submission" date="2024-09" db="EMBL/GenBank/DDBJ databases">
        <authorList>
            <person name="Sun Q."/>
            <person name="Mori K."/>
        </authorList>
    </citation>
    <scope>NUCLEOTIDE SEQUENCE [LARGE SCALE GENOMIC DNA]</scope>
    <source>
        <strain evidence="2 3">KCTC 23279</strain>
    </source>
</reference>
<organism evidence="2 3">
    <name type="scientific">Rhodopseudomonas telluris</name>
    <dbReference type="NCBI Taxonomy" id="644215"/>
    <lineage>
        <taxon>Bacteria</taxon>
        <taxon>Pseudomonadati</taxon>
        <taxon>Pseudomonadota</taxon>
        <taxon>Alphaproteobacteria</taxon>
        <taxon>Hyphomicrobiales</taxon>
        <taxon>Nitrobacteraceae</taxon>
        <taxon>Rhodopseudomonas</taxon>
    </lineage>
</organism>
<dbReference type="GO" id="GO:0016746">
    <property type="term" value="F:acyltransferase activity"/>
    <property type="evidence" value="ECO:0007669"/>
    <property type="project" value="UniProtKB-KW"/>
</dbReference>
<sequence length="142" mass="15573">MSARPRIVVPDTPGDQDRAAVLNALIAHNEKAAGPSGFQQICVLVEDPETGAAIGGLWGRITYDWLFVELLALPDSTRHAGLGTEVLTRAETIARDRGCVGVWLDTYAFQAPGFYEKRGYEVFGTLADHPRGSQRLFYKKPL</sequence>
<dbReference type="CDD" id="cd04301">
    <property type="entry name" value="NAT_SF"/>
    <property type="match status" value="1"/>
</dbReference>
<dbReference type="InterPro" id="IPR016181">
    <property type="entry name" value="Acyl_CoA_acyltransferase"/>
</dbReference>
<evidence type="ECO:0000259" key="1">
    <source>
        <dbReference type="PROSITE" id="PS51186"/>
    </source>
</evidence>
<dbReference type="PROSITE" id="PS51186">
    <property type="entry name" value="GNAT"/>
    <property type="match status" value="1"/>
</dbReference>
<comment type="caution">
    <text evidence="2">The sequence shown here is derived from an EMBL/GenBank/DDBJ whole genome shotgun (WGS) entry which is preliminary data.</text>
</comment>
<evidence type="ECO:0000313" key="3">
    <source>
        <dbReference type="Proteomes" id="UP001589775"/>
    </source>
</evidence>
<dbReference type="RefSeq" id="WP_378389511.1">
    <property type="nucleotide sequence ID" value="NZ_JBHLWM010000005.1"/>
</dbReference>
<evidence type="ECO:0000313" key="2">
    <source>
        <dbReference type="EMBL" id="MFC0242040.1"/>
    </source>
</evidence>
<dbReference type="Pfam" id="PF00583">
    <property type="entry name" value="Acetyltransf_1"/>
    <property type="match status" value="1"/>
</dbReference>
<keyword evidence="2" id="KW-0808">Transferase</keyword>
<gene>
    <name evidence="2" type="ORF">ACFFJ6_16230</name>
</gene>
<keyword evidence="3" id="KW-1185">Reference proteome</keyword>
<dbReference type="Proteomes" id="UP001589775">
    <property type="component" value="Unassembled WGS sequence"/>
</dbReference>
<dbReference type="InterPro" id="IPR000182">
    <property type="entry name" value="GNAT_dom"/>
</dbReference>
<dbReference type="EC" id="2.3.1.-" evidence="2"/>
<dbReference type="SUPFAM" id="SSF55729">
    <property type="entry name" value="Acyl-CoA N-acyltransferases (Nat)"/>
    <property type="match status" value="1"/>
</dbReference>
<feature type="domain" description="N-acetyltransferase" evidence="1">
    <location>
        <begin position="1"/>
        <end position="142"/>
    </location>
</feature>
<dbReference type="EMBL" id="JBHLWM010000005">
    <property type="protein sequence ID" value="MFC0242040.1"/>
    <property type="molecule type" value="Genomic_DNA"/>
</dbReference>